<dbReference type="PANTHER" id="PTHR15377">
    <property type="entry name" value="TRANSCRIPTION ELONGATION REGULATOR 1"/>
    <property type="match status" value="1"/>
</dbReference>
<evidence type="ECO:0000313" key="6">
    <source>
        <dbReference type="Proteomes" id="UP000217199"/>
    </source>
</evidence>
<feature type="compositionally biased region" description="Acidic residues" evidence="2">
    <location>
        <begin position="180"/>
        <end position="195"/>
    </location>
</feature>
<dbReference type="InterPro" id="IPR002713">
    <property type="entry name" value="FF_domain"/>
</dbReference>
<proteinExistence type="predicted"/>
<evidence type="ECO:0000256" key="2">
    <source>
        <dbReference type="SAM" id="MobiDB-lite"/>
    </source>
</evidence>
<organism evidence="5 6">
    <name type="scientific">Pyrrhoderma noxium</name>
    <dbReference type="NCBI Taxonomy" id="2282107"/>
    <lineage>
        <taxon>Eukaryota</taxon>
        <taxon>Fungi</taxon>
        <taxon>Dikarya</taxon>
        <taxon>Basidiomycota</taxon>
        <taxon>Agaricomycotina</taxon>
        <taxon>Agaricomycetes</taxon>
        <taxon>Hymenochaetales</taxon>
        <taxon>Hymenochaetaceae</taxon>
        <taxon>Pyrrhoderma</taxon>
    </lineage>
</organism>
<evidence type="ECO:0000256" key="1">
    <source>
        <dbReference type="ARBA" id="ARBA00022737"/>
    </source>
</evidence>
<feature type="compositionally biased region" description="Basic and acidic residues" evidence="2">
    <location>
        <begin position="210"/>
        <end position="240"/>
    </location>
</feature>
<name>A0A286UDQ8_9AGAM</name>
<feature type="region of interest" description="Disordered" evidence="2">
    <location>
        <begin position="177"/>
        <end position="246"/>
    </location>
</feature>
<feature type="region of interest" description="Disordered" evidence="2">
    <location>
        <begin position="52"/>
        <end position="78"/>
    </location>
</feature>
<feature type="region of interest" description="Disordered" evidence="2">
    <location>
        <begin position="451"/>
        <end position="506"/>
    </location>
</feature>
<dbReference type="EMBL" id="NBII01000006">
    <property type="protein sequence ID" value="PAV17649.1"/>
    <property type="molecule type" value="Genomic_DNA"/>
</dbReference>
<dbReference type="OrthoDB" id="410044at2759"/>
<accession>A0A286UDQ8</accession>
<dbReference type="Pfam" id="PF00397">
    <property type="entry name" value="WW"/>
    <property type="match status" value="1"/>
</dbReference>
<sequence length="742" mass="86550">MTSPAIPSPDIVNISKPPLPIGWTEHVAPGGIPYYYNSVTKESTYVRPLPTFTTMQPIPPGPEKKEKPKSKTPIPGTPWLRVITTLGNTFYTNTDRKESFWSVPDEIKEAVALLEEAEKKQVEDQELEKQKAEDRREQEAGAELERIKKELEMDSAKRKAEEPELLDEVIVTKRIRVEDEISEEGQSDSDEEEDWQREAAAQLAAEAEAEERKKRDEEEAVKREKEKEEELKRKEKERGKPILNMPNRVDLSIEEAKALFKTLLREKDINPLLPWDTALPKFVSDPRYVLLPSVSARRDAFDEYCRERARELRQAKLSAAADTISKEKSDPRAEFEQLLHEEVKSTRTSWSEWRRTWKKDRRFYNWGRDDRERERRFRDWLKELGEEKRKAAQKAEVDFFALLKEKGNVYQGASWKAVKRGLEKDPRYDAVGSSTLREELFNSYVSRSIDVRHPKSSSPRSMEETDAERKRKDKDRKERAVREREEQVRRERSRIESEMARSRTALSREEGELEFMTLLTDAIREPMATWDSSLGQLKTDPRYLNSSLPDSYLQTIFNRHIDSLCSKYLDALHTLFAAHAPQLFTEFEQLSRASIQSSLPAQKLGLDTNMDPDAQKLEKEYSRWRAARRERAVREFQEMLDENSFVEFWGRIRKMGVTNNGDMQVEIDDEDLEGENGGDRGKVDLKALAKSVNVQEIERVLKNDKRYTIFDHIPEEREKWIRAHIEKLAAPKLSVHVPEGFH</sequence>
<dbReference type="GO" id="GO:0005634">
    <property type="term" value="C:nucleus"/>
    <property type="evidence" value="ECO:0007669"/>
    <property type="project" value="TreeGrafter"/>
</dbReference>
<dbReference type="SUPFAM" id="SSF51045">
    <property type="entry name" value="WW domain"/>
    <property type="match status" value="2"/>
</dbReference>
<feature type="compositionally biased region" description="Basic and acidic residues" evidence="2">
    <location>
        <begin position="461"/>
        <end position="506"/>
    </location>
</feature>
<dbReference type="GO" id="GO:0003712">
    <property type="term" value="F:transcription coregulator activity"/>
    <property type="evidence" value="ECO:0007669"/>
    <property type="project" value="TreeGrafter"/>
</dbReference>
<evidence type="ECO:0000259" key="3">
    <source>
        <dbReference type="PROSITE" id="PS50020"/>
    </source>
</evidence>
<dbReference type="Pfam" id="PF01846">
    <property type="entry name" value="FF"/>
    <property type="match status" value="2"/>
</dbReference>
<dbReference type="Gene3D" id="2.20.70.10">
    <property type="match status" value="2"/>
</dbReference>
<evidence type="ECO:0000259" key="4">
    <source>
        <dbReference type="PROSITE" id="PS51676"/>
    </source>
</evidence>
<feature type="domain" description="WW" evidence="3">
    <location>
        <begin position="77"/>
        <end position="106"/>
    </location>
</feature>
<dbReference type="InterPro" id="IPR045148">
    <property type="entry name" value="TCRG1-like"/>
</dbReference>
<dbReference type="InterPro" id="IPR036020">
    <property type="entry name" value="WW_dom_sf"/>
</dbReference>
<dbReference type="PROSITE" id="PS01159">
    <property type="entry name" value="WW_DOMAIN_1"/>
    <property type="match status" value="1"/>
</dbReference>
<dbReference type="SUPFAM" id="SSF81698">
    <property type="entry name" value="FF domain"/>
    <property type="match status" value="4"/>
</dbReference>
<protein>
    <recommendedName>
        <fullName evidence="7">Peptide-binding protein</fullName>
    </recommendedName>
</protein>
<dbReference type="AlphaFoldDB" id="A0A286UDQ8"/>
<gene>
    <name evidence="5" type="ORF">PNOK_0613500</name>
</gene>
<dbReference type="Gene3D" id="1.10.10.440">
    <property type="entry name" value="FF domain"/>
    <property type="match status" value="5"/>
</dbReference>
<dbReference type="Proteomes" id="UP000217199">
    <property type="component" value="Unassembled WGS sequence"/>
</dbReference>
<reference evidence="5 6" key="1">
    <citation type="journal article" date="2017" name="Mol. Ecol.">
        <title>Comparative and population genomic landscape of Phellinus noxius: A hypervariable fungus causing root rot in trees.</title>
        <authorList>
            <person name="Chung C.L."/>
            <person name="Lee T.J."/>
            <person name="Akiba M."/>
            <person name="Lee H.H."/>
            <person name="Kuo T.H."/>
            <person name="Liu D."/>
            <person name="Ke H.M."/>
            <person name="Yokoi T."/>
            <person name="Roa M.B."/>
            <person name="Lu M.J."/>
            <person name="Chang Y.Y."/>
            <person name="Ann P.J."/>
            <person name="Tsai J.N."/>
            <person name="Chen C.Y."/>
            <person name="Tzean S.S."/>
            <person name="Ota Y."/>
            <person name="Hattori T."/>
            <person name="Sahashi N."/>
            <person name="Liou R.F."/>
            <person name="Kikuchi T."/>
            <person name="Tsai I.J."/>
        </authorList>
    </citation>
    <scope>NUCLEOTIDE SEQUENCE [LARGE SCALE GENOMIC DNA]</scope>
    <source>
        <strain evidence="5 6">FFPRI411160</strain>
    </source>
</reference>
<dbReference type="SMART" id="SM00456">
    <property type="entry name" value="WW"/>
    <property type="match status" value="2"/>
</dbReference>
<comment type="caution">
    <text evidence="5">The sequence shown here is derived from an EMBL/GenBank/DDBJ whole genome shotgun (WGS) entry which is preliminary data.</text>
</comment>
<dbReference type="GO" id="GO:0070063">
    <property type="term" value="F:RNA polymerase binding"/>
    <property type="evidence" value="ECO:0007669"/>
    <property type="project" value="InterPro"/>
</dbReference>
<keyword evidence="6" id="KW-1185">Reference proteome</keyword>
<dbReference type="InterPro" id="IPR036517">
    <property type="entry name" value="FF_domain_sf"/>
</dbReference>
<feature type="domain" description="WW" evidence="3">
    <location>
        <begin position="17"/>
        <end position="50"/>
    </location>
</feature>
<dbReference type="PANTHER" id="PTHR15377:SF3">
    <property type="entry name" value="WW DOMAIN-CONTAINING PROTEIN"/>
    <property type="match status" value="1"/>
</dbReference>
<dbReference type="CDD" id="cd00201">
    <property type="entry name" value="WW"/>
    <property type="match status" value="1"/>
</dbReference>
<dbReference type="PROSITE" id="PS51676">
    <property type="entry name" value="FF"/>
    <property type="match status" value="1"/>
</dbReference>
<feature type="region of interest" description="Disordered" evidence="2">
    <location>
        <begin position="119"/>
        <end position="163"/>
    </location>
</feature>
<dbReference type="InParanoid" id="A0A286UDQ8"/>
<keyword evidence="1" id="KW-0677">Repeat</keyword>
<evidence type="ECO:0000313" key="5">
    <source>
        <dbReference type="EMBL" id="PAV17649.1"/>
    </source>
</evidence>
<dbReference type="STRING" id="2282107.A0A286UDQ8"/>
<evidence type="ECO:0008006" key="7">
    <source>
        <dbReference type="Google" id="ProtNLM"/>
    </source>
</evidence>
<feature type="domain" description="FF" evidence="4">
    <location>
        <begin position="253"/>
        <end position="307"/>
    </location>
</feature>
<dbReference type="InterPro" id="IPR001202">
    <property type="entry name" value="WW_dom"/>
</dbReference>
<dbReference type="PROSITE" id="PS50020">
    <property type="entry name" value="WW_DOMAIN_2"/>
    <property type="match status" value="2"/>
</dbReference>
<feature type="compositionally biased region" description="Basic and acidic residues" evidence="2">
    <location>
        <begin position="119"/>
        <end position="162"/>
    </location>
</feature>
<dbReference type="SMART" id="SM00441">
    <property type="entry name" value="FF"/>
    <property type="match status" value="4"/>
</dbReference>